<proteinExistence type="predicted"/>
<evidence type="ECO:0000313" key="1">
    <source>
        <dbReference type="EMBL" id="MBW7452455.1"/>
    </source>
</evidence>
<name>A0ABS7BUX4_9BACL</name>
<comment type="caution">
    <text evidence="1">The sequence shown here is derived from an EMBL/GenBank/DDBJ whole genome shotgun (WGS) entry which is preliminary data.</text>
</comment>
<dbReference type="Pfam" id="PF14337">
    <property type="entry name" value="Abi_alpha"/>
    <property type="match status" value="1"/>
</dbReference>
<protein>
    <submittedName>
        <fullName evidence="1">DUF4393 domain-containing protein</fullName>
    </submittedName>
</protein>
<dbReference type="EMBL" id="JAHZIK010000001">
    <property type="protein sequence ID" value="MBW7452455.1"/>
    <property type="molecule type" value="Genomic_DNA"/>
</dbReference>
<keyword evidence="2" id="KW-1185">Reference proteome</keyword>
<dbReference type="InterPro" id="IPR025506">
    <property type="entry name" value="Abi_alpha"/>
</dbReference>
<dbReference type="RefSeq" id="WP_210045145.1">
    <property type="nucleotide sequence ID" value="NZ_JBHLVU010000013.1"/>
</dbReference>
<accession>A0ABS7BUX4</accession>
<gene>
    <name evidence="1" type="ORF">K0U00_00175</name>
</gene>
<evidence type="ECO:0000313" key="2">
    <source>
        <dbReference type="Proteomes" id="UP001519887"/>
    </source>
</evidence>
<organism evidence="1 2">
    <name type="scientific">Paenibacillus sepulcri</name>
    <dbReference type="NCBI Taxonomy" id="359917"/>
    <lineage>
        <taxon>Bacteria</taxon>
        <taxon>Bacillati</taxon>
        <taxon>Bacillota</taxon>
        <taxon>Bacilli</taxon>
        <taxon>Bacillales</taxon>
        <taxon>Paenibacillaceae</taxon>
        <taxon>Paenibacillus</taxon>
    </lineage>
</organism>
<dbReference type="Proteomes" id="UP001519887">
    <property type="component" value="Unassembled WGS sequence"/>
</dbReference>
<dbReference type="Gene3D" id="3.30.110.190">
    <property type="match status" value="1"/>
</dbReference>
<reference evidence="1 2" key="1">
    <citation type="submission" date="2021-07" db="EMBL/GenBank/DDBJ databases">
        <title>Paenibacillus radiodurans sp. nov., isolated from the southeastern edge of Tengger Desert.</title>
        <authorList>
            <person name="Zhang G."/>
        </authorList>
    </citation>
    <scope>NUCLEOTIDE SEQUENCE [LARGE SCALE GENOMIC DNA]</scope>
    <source>
        <strain evidence="1 2">CCM 7311</strain>
    </source>
</reference>
<sequence>MNLGDVLGVGKLSDNGLELIKLIYPDLAQPALKKVGMALETVLDLSNTILLPLKLMNEKVRMNGERHLKSYQEKLNSYPEESIGSVPPEIGLPVLDELLRVTNEEIADLFTNLLVNASLIEKSKFAHPSFIHILKNISVDEARIINYYKDQRNMPILVINYLKSRENWQGEMIGISEFFINLDENIDLLYKENRSFYFQNLSKFGLFEDGHNFPHSMSSVVENKGAEILSEEKRLQELIDNEVTNENGIIYSLHDVRSHIYLSDYGKEFVKSISVN</sequence>